<reference evidence="1" key="1">
    <citation type="submission" date="2021-02" db="EMBL/GenBank/DDBJ databases">
        <authorList>
            <consortium name="DOE Joint Genome Institute"/>
            <person name="Ahrendt S."/>
            <person name="Looney B.P."/>
            <person name="Miyauchi S."/>
            <person name="Morin E."/>
            <person name="Drula E."/>
            <person name="Courty P.E."/>
            <person name="Chicoki N."/>
            <person name="Fauchery L."/>
            <person name="Kohler A."/>
            <person name="Kuo A."/>
            <person name="Labutti K."/>
            <person name="Pangilinan J."/>
            <person name="Lipzen A."/>
            <person name="Riley R."/>
            <person name="Andreopoulos W."/>
            <person name="He G."/>
            <person name="Johnson J."/>
            <person name="Barry K.W."/>
            <person name="Grigoriev I.V."/>
            <person name="Nagy L."/>
            <person name="Hibbett D."/>
            <person name="Henrissat B."/>
            <person name="Matheny P.B."/>
            <person name="Labbe J."/>
            <person name="Martin F."/>
        </authorList>
    </citation>
    <scope>NUCLEOTIDE SEQUENCE</scope>
    <source>
        <strain evidence="1">FP105234-sp</strain>
    </source>
</reference>
<dbReference type="Proteomes" id="UP000814033">
    <property type="component" value="Unassembled WGS sequence"/>
</dbReference>
<protein>
    <submittedName>
        <fullName evidence="1">Uncharacterized protein</fullName>
    </submittedName>
</protein>
<evidence type="ECO:0000313" key="1">
    <source>
        <dbReference type="EMBL" id="KAI0046168.1"/>
    </source>
</evidence>
<proteinExistence type="predicted"/>
<dbReference type="EMBL" id="MU275932">
    <property type="protein sequence ID" value="KAI0046168.1"/>
    <property type="molecule type" value="Genomic_DNA"/>
</dbReference>
<accession>A0ACB8RQ10</accession>
<gene>
    <name evidence="1" type="ORF">FA95DRAFT_1494385</name>
</gene>
<feature type="non-terminal residue" evidence="1">
    <location>
        <position position="93"/>
    </location>
</feature>
<sequence length="93" mass="10557">MHPVVLVAQLPSEIITLVFSILSSIDKPRIKPTRYKLKRKLGWLTVTHVCQHWRNIALRDPVLWASDIALPSVLGHRWAAAFLSRAQNVPLTV</sequence>
<organism evidence="1 2">
    <name type="scientific">Auriscalpium vulgare</name>
    <dbReference type="NCBI Taxonomy" id="40419"/>
    <lineage>
        <taxon>Eukaryota</taxon>
        <taxon>Fungi</taxon>
        <taxon>Dikarya</taxon>
        <taxon>Basidiomycota</taxon>
        <taxon>Agaricomycotina</taxon>
        <taxon>Agaricomycetes</taxon>
        <taxon>Russulales</taxon>
        <taxon>Auriscalpiaceae</taxon>
        <taxon>Auriscalpium</taxon>
    </lineage>
</organism>
<name>A0ACB8RQ10_9AGAM</name>
<reference evidence="1" key="2">
    <citation type="journal article" date="2022" name="New Phytol.">
        <title>Evolutionary transition to the ectomycorrhizal habit in the genomes of a hyperdiverse lineage of mushroom-forming fungi.</title>
        <authorList>
            <person name="Looney B."/>
            <person name="Miyauchi S."/>
            <person name="Morin E."/>
            <person name="Drula E."/>
            <person name="Courty P.E."/>
            <person name="Kohler A."/>
            <person name="Kuo A."/>
            <person name="LaButti K."/>
            <person name="Pangilinan J."/>
            <person name="Lipzen A."/>
            <person name="Riley R."/>
            <person name="Andreopoulos W."/>
            <person name="He G."/>
            <person name="Johnson J."/>
            <person name="Nolan M."/>
            <person name="Tritt A."/>
            <person name="Barry K.W."/>
            <person name="Grigoriev I.V."/>
            <person name="Nagy L.G."/>
            <person name="Hibbett D."/>
            <person name="Henrissat B."/>
            <person name="Matheny P.B."/>
            <person name="Labbe J."/>
            <person name="Martin F.M."/>
        </authorList>
    </citation>
    <scope>NUCLEOTIDE SEQUENCE</scope>
    <source>
        <strain evidence="1">FP105234-sp</strain>
    </source>
</reference>
<comment type="caution">
    <text evidence="1">The sequence shown here is derived from an EMBL/GenBank/DDBJ whole genome shotgun (WGS) entry which is preliminary data.</text>
</comment>
<keyword evidence="2" id="KW-1185">Reference proteome</keyword>
<evidence type="ECO:0000313" key="2">
    <source>
        <dbReference type="Proteomes" id="UP000814033"/>
    </source>
</evidence>